<dbReference type="InterPro" id="IPR001906">
    <property type="entry name" value="Terpene_synth_N"/>
</dbReference>
<dbReference type="SUPFAM" id="SSF48239">
    <property type="entry name" value="Terpenoid cyclases/Protein prenyltransferases"/>
    <property type="match status" value="2"/>
</dbReference>
<feature type="domain" description="Terpene synthase metal-binding" evidence="6">
    <location>
        <begin position="484"/>
        <end position="721"/>
    </location>
</feature>
<dbReference type="InterPro" id="IPR008930">
    <property type="entry name" value="Terpenoid_cyclase/PrenylTrfase"/>
</dbReference>
<evidence type="ECO:0000259" key="5">
    <source>
        <dbReference type="Pfam" id="PF01397"/>
    </source>
</evidence>
<comment type="caution">
    <text evidence="7">The sequence shown here is derived from an EMBL/GenBank/DDBJ whole genome shotgun (WGS) entry which is preliminary data.</text>
</comment>
<dbReference type="SFLD" id="SFLDG01014">
    <property type="entry name" value="Terpene_Cyclase_Like_1_N-term"/>
    <property type="match status" value="1"/>
</dbReference>
<comment type="cofactor">
    <cofactor evidence="1">
        <name>Mg(2+)</name>
        <dbReference type="ChEBI" id="CHEBI:18420"/>
    </cofactor>
</comment>
<feature type="domain" description="Terpene synthase N-terminal" evidence="5">
    <location>
        <begin position="221"/>
        <end position="415"/>
    </location>
</feature>
<dbReference type="Pfam" id="PF01397">
    <property type="entry name" value="Terpene_synth"/>
    <property type="match status" value="1"/>
</dbReference>
<dbReference type="EMBL" id="JARPOI010000011">
    <property type="protein sequence ID" value="KAJ9168447.1"/>
    <property type="molecule type" value="Genomic_DNA"/>
</dbReference>
<evidence type="ECO:0000313" key="8">
    <source>
        <dbReference type="Proteomes" id="UP001174677"/>
    </source>
</evidence>
<keyword evidence="4" id="KW-0460">Magnesium</keyword>
<dbReference type="Proteomes" id="UP001174677">
    <property type="component" value="Chromosome 11"/>
</dbReference>
<sequence length="787" mass="90255">MANLYLTGSGATLKIVLAQSIKGKPNSPDPSPQLLNRKPQNVVNAKNSLTKIRDMLKKDEVELSVSSYDTAWVAMVPSQNSSKQPLFPQCLNWIMENQQPDGSWAFDPAHPLLIKDSLSSTLACLLALHKWNVADQLVHKGLNFIASNIWAATDKHQRSPLGFDIIFPGMIEHARDMGLNLPFNNSSIEGMLLKRDLEIKSFQVETNHLAYFAEGLTRLNDWQKLMKYQRSNGSLFNSPSATAAALIHLHDGKCLDYLYSLVKKFDKAVPTIYPLNIYPRLYMIDNLAKLGIDGHFTEVIATTLDDIHRSWTQGSEEIFSDPACLAMAFRLLRMNGYEISSDTLVNFDRQENILNSASDVKSIWELYKASQMTIFQNEPLLERIYAWTRTYLEKKLASTEAIQDKSLHNEVDYALKHPYANLERIESRHYIESYSVDDISLLKTSYRYFNIDNRDLLTFSFQDFNDCQAIYRKEMKYLEKWVEEYSFKNLKFARQTIAYTYFSIAAVLPDPHLSDARISWAQNCVLTTVVDDFFDFGGSMEELLNLIELVHRWDDHSTVGFKSKDVEILFYSIYDTTNDIADKARKKQGRCVRKHLIDIWIDLLDTMLKESEWARDKLVPTMYEYITNGYVSFGLGPIILTSLYFLGIKLPEQVVETKEYNNLFMHLSMIGRLLNDRASVTREGAQGKLNSVSLTIVHDRGSMTEKEAQEEVARLVESHRRELLRMVQQTKRSVVPKACKDMFWKTCKILHLFYLGDDGYSSPHKMVSAVNAVINEPILLPPFSKLG</sequence>
<dbReference type="InterPro" id="IPR008949">
    <property type="entry name" value="Isoprenoid_synthase_dom_sf"/>
</dbReference>
<evidence type="ECO:0000256" key="3">
    <source>
        <dbReference type="ARBA" id="ARBA00022723"/>
    </source>
</evidence>
<dbReference type="Gene3D" id="1.10.600.10">
    <property type="entry name" value="Farnesyl Diphosphate Synthase"/>
    <property type="match status" value="1"/>
</dbReference>
<dbReference type="Gene3D" id="1.50.10.130">
    <property type="entry name" value="Terpene synthase, N-terminal domain"/>
    <property type="match status" value="1"/>
</dbReference>
<evidence type="ECO:0000256" key="4">
    <source>
        <dbReference type="ARBA" id="ARBA00022842"/>
    </source>
</evidence>
<dbReference type="InterPro" id="IPR044814">
    <property type="entry name" value="Terpene_cyclase_plant_C1"/>
</dbReference>
<evidence type="ECO:0000259" key="6">
    <source>
        <dbReference type="Pfam" id="PF03936"/>
    </source>
</evidence>
<dbReference type="SUPFAM" id="SSF48576">
    <property type="entry name" value="Terpenoid synthases"/>
    <property type="match status" value="1"/>
</dbReference>
<organism evidence="7 8">
    <name type="scientific">Hevea brasiliensis</name>
    <name type="common">Para rubber tree</name>
    <name type="synonym">Siphonia brasiliensis</name>
    <dbReference type="NCBI Taxonomy" id="3981"/>
    <lineage>
        <taxon>Eukaryota</taxon>
        <taxon>Viridiplantae</taxon>
        <taxon>Streptophyta</taxon>
        <taxon>Embryophyta</taxon>
        <taxon>Tracheophyta</taxon>
        <taxon>Spermatophyta</taxon>
        <taxon>Magnoliopsida</taxon>
        <taxon>eudicotyledons</taxon>
        <taxon>Gunneridae</taxon>
        <taxon>Pentapetalae</taxon>
        <taxon>rosids</taxon>
        <taxon>fabids</taxon>
        <taxon>Malpighiales</taxon>
        <taxon>Euphorbiaceae</taxon>
        <taxon>Crotonoideae</taxon>
        <taxon>Micrandreae</taxon>
        <taxon>Hevea</taxon>
    </lineage>
</organism>
<dbReference type="InterPro" id="IPR005630">
    <property type="entry name" value="Terpene_synthase_metal-bd"/>
</dbReference>
<dbReference type="Gene3D" id="1.50.10.160">
    <property type="match status" value="1"/>
</dbReference>
<evidence type="ECO:0000256" key="2">
    <source>
        <dbReference type="ARBA" id="ARBA00006333"/>
    </source>
</evidence>
<dbReference type="Pfam" id="PF03936">
    <property type="entry name" value="Terpene_synth_C"/>
    <property type="match status" value="1"/>
</dbReference>
<protein>
    <submittedName>
        <fullName evidence="7">Uncharacterized protein</fullName>
    </submittedName>
</protein>
<name>A0ABQ9LMG6_HEVBR</name>
<keyword evidence="8" id="KW-1185">Reference proteome</keyword>
<keyword evidence="3" id="KW-0479">Metal-binding</keyword>
<dbReference type="PANTHER" id="PTHR31739:SF34">
    <property type="entry name" value="TERPENE SYNTHASE METAL-BINDING DOMAIN-CONTAINING PROTEIN"/>
    <property type="match status" value="1"/>
</dbReference>
<accession>A0ABQ9LMG6</accession>
<proteinExistence type="inferred from homology"/>
<reference evidence="7" key="1">
    <citation type="journal article" date="2023" name="Plant Biotechnol. J.">
        <title>Chromosome-level wild Hevea brasiliensis genome provides new tools for genomic-assisted breeding and valuable loci to elevate rubber yield.</title>
        <authorList>
            <person name="Cheng H."/>
            <person name="Song X."/>
            <person name="Hu Y."/>
            <person name="Wu T."/>
            <person name="Yang Q."/>
            <person name="An Z."/>
            <person name="Feng S."/>
            <person name="Deng Z."/>
            <person name="Wu W."/>
            <person name="Zeng X."/>
            <person name="Tu M."/>
            <person name="Wang X."/>
            <person name="Huang H."/>
        </authorList>
    </citation>
    <scope>NUCLEOTIDE SEQUENCE</scope>
    <source>
        <strain evidence="7">MT/VB/25A 57/8</strain>
    </source>
</reference>
<dbReference type="InterPro" id="IPR050148">
    <property type="entry name" value="Terpene_synthase-like"/>
</dbReference>
<comment type="similarity">
    <text evidence="2">Belongs to the terpene synthase family.</text>
</comment>
<dbReference type="PANTHER" id="PTHR31739">
    <property type="entry name" value="ENT-COPALYL DIPHOSPHATE SYNTHASE, CHLOROPLASTIC"/>
    <property type="match status" value="1"/>
</dbReference>
<evidence type="ECO:0000256" key="1">
    <source>
        <dbReference type="ARBA" id="ARBA00001946"/>
    </source>
</evidence>
<dbReference type="InterPro" id="IPR036965">
    <property type="entry name" value="Terpene_synth_N_sf"/>
</dbReference>
<dbReference type="CDD" id="cd00684">
    <property type="entry name" value="Terpene_cyclase_plant_C1"/>
    <property type="match status" value="1"/>
</dbReference>
<gene>
    <name evidence="7" type="ORF">P3X46_019968</name>
</gene>
<evidence type="ECO:0000313" key="7">
    <source>
        <dbReference type="EMBL" id="KAJ9168447.1"/>
    </source>
</evidence>